<protein>
    <submittedName>
        <fullName evidence="1">Uncharacterized protein</fullName>
    </submittedName>
</protein>
<proteinExistence type="predicted"/>
<organism evidence="1 2">
    <name type="scientific">Actinoplanes utahensis</name>
    <dbReference type="NCBI Taxonomy" id="1869"/>
    <lineage>
        <taxon>Bacteria</taxon>
        <taxon>Bacillati</taxon>
        <taxon>Actinomycetota</taxon>
        <taxon>Actinomycetes</taxon>
        <taxon>Micromonosporales</taxon>
        <taxon>Micromonosporaceae</taxon>
        <taxon>Actinoplanes</taxon>
    </lineage>
</organism>
<dbReference type="AlphaFoldDB" id="A0A0A6UP33"/>
<accession>A0A0A6UP33</accession>
<name>A0A0A6UP33_ACTUT</name>
<gene>
    <name evidence="1" type="ORF">MB27_12100</name>
</gene>
<dbReference type="EMBL" id="JRTT01000012">
    <property type="protein sequence ID" value="KHD77191.1"/>
    <property type="molecule type" value="Genomic_DNA"/>
</dbReference>
<evidence type="ECO:0000313" key="1">
    <source>
        <dbReference type="EMBL" id="KHD77191.1"/>
    </source>
</evidence>
<keyword evidence="2" id="KW-1185">Reference proteome</keyword>
<reference evidence="1 2" key="1">
    <citation type="submission" date="2014-10" db="EMBL/GenBank/DDBJ databases">
        <title>Draft genome sequence of Actinoplanes utahensis NRRL 12052.</title>
        <authorList>
            <person name="Velasco-Bucheli B."/>
            <person name="del Cerro C."/>
            <person name="Hormigo D."/>
            <person name="Garcia J.L."/>
            <person name="Acebal C."/>
            <person name="Arroyo M."/>
            <person name="de la Mata I."/>
        </authorList>
    </citation>
    <scope>NUCLEOTIDE SEQUENCE [LARGE SCALE GENOMIC DNA]</scope>
    <source>
        <strain evidence="1 2">NRRL 12052</strain>
    </source>
</reference>
<dbReference type="Proteomes" id="UP000054537">
    <property type="component" value="Unassembled WGS sequence"/>
</dbReference>
<sequence>MQHPRTVVLREDTLVGPLDAWLAQAFGPLHRDHTVATILEQAAIGLPVSAPMSDLGGPSLAELDAKLARYRATLDAGGDPVVVAGWIAEVETERRAVQSLERARAQKSDTDRTYRMTSDELNAMIDEVGGVVTALREANPDDKLDVYRDSGLRLTFQPESRTVRADVDLAQHRWHSVCVRGPTLATRTL</sequence>
<evidence type="ECO:0000313" key="2">
    <source>
        <dbReference type="Proteomes" id="UP000054537"/>
    </source>
</evidence>
<comment type="caution">
    <text evidence="1">The sequence shown here is derived from an EMBL/GenBank/DDBJ whole genome shotgun (WGS) entry which is preliminary data.</text>
</comment>
<dbReference type="eggNOG" id="COG1961">
    <property type="taxonomic scope" value="Bacteria"/>
</dbReference>